<dbReference type="InterPro" id="IPR008969">
    <property type="entry name" value="CarboxyPept-like_regulatory"/>
</dbReference>
<sequence>MRAGAPGTVPTIVTVSGTVSDESGVTMPGVNVIEKGTTNGTTTDTAGKYTLTVEGPSSVLVFSFIGYQTQEIAVQAQTSIAVTLASDVATLNEVVVVGYGEQKKVSLTGAVASVRSEELMTTRHQNVQNMMTGKVPGVRVVQRTSEPGNFDTQFDIRGFGAPLIIIDGVPRDNIARIDPSEIESISVLKDASAAIYGVRAANGVVLITTKTGQPGRARIEYSGYYGMQNVIGLPRPVDVIDRYTLANEKSMHTVNGPVLRYTDDDFAPFRDGSRQGTDWYDDVMRNTAPQYQHNLTVSGASEDKRVDYFINLGYMNQQGYYRSDDLNYDRYNVRANIGAQITQRIKASMKISGIVEQKNSPYANQPQDIYGALWRAQPNEQYYANDNSAYLFKTLFLHPGAITDAGISGYRRDDNRWVQSQFQLEYKVPYIEGLLAKGMFSYDMRFNENRQYRKTYTSYAYDPVTEVYIPNLQNAPGNFTRNYYSLPSSLMQLSLNYGRTLFSHHNINLLVLYEESTRKADNFFASRELGLPMDYLFAGKAQNQIGNSNINDIWETANKGLVGRLNYDFKGKYMVDFAFRYDGSSKFPPGKQWGFFPAVFAGWRISEEDFFHFDFVDNLKVRGSWGEMGDDGASSYQFISGYDYPYNGSNQGLPGGHVLGGTFVNSLGFRNSPNPNITWYTVQTANIGLDADFLGGKIGFQFDVFRRNRAGLLANRLVSVPGSFGATMPQENLNSDQTKGLELGLTHRGRAGQVSYTVTGNVSYTRTKNRYIERARAGNSYDNWRNNTNGRYNDVWFGWGDAGQFTSYEEIAHYGVYTSRNTLPGDYRYEDWNGDGVIDDGDRHPIATTLNPASNDVTGGNAKKNNPLLNFGLTLSAAYKGIDLTVLFQGSALSYVANKEMMIEPLAFDGNALEQFMDRWRPEDPKADPYNPATKWIPGYYAYTGTNIDENSERNIQNTAYLRVKTLEIGYTVPRKITARAGVHNLRLFFNGYNLHTWTKARIIDPEHPSELFGYIYPLSSTTNVGLTATF</sequence>
<gene>
    <name evidence="14" type="ORF">KK078_20520</name>
</gene>
<dbReference type="Gene3D" id="2.40.170.20">
    <property type="entry name" value="TonB-dependent receptor, beta-barrel domain"/>
    <property type="match status" value="1"/>
</dbReference>
<name>A0AAP2DD43_9BACT</name>
<dbReference type="InterPro" id="IPR039426">
    <property type="entry name" value="TonB-dep_rcpt-like"/>
</dbReference>
<evidence type="ECO:0000256" key="8">
    <source>
        <dbReference type="ARBA" id="ARBA00023170"/>
    </source>
</evidence>
<evidence type="ECO:0000256" key="4">
    <source>
        <dbReference type="ARBA" id="ARBA00022692"/>
    </source>
</evidence>
<dbReference type="SUPFAM" id="SSF49464">
    <property type="entry name" value="Carboxypeptidase regulatory domain-like"/>
    <property type="match status" value="1"/>
</dbReference>
<dbReference type="AlphaFoldDB" id="A0AAP2DD43"/>
<dbReference type="NCBIfam" id="TIGR04056">
    <property type="entry name" value="OMP_RagA_SusC"/>
    <property type="match status" value="1"/>
</dbReference>
<dbReference type="NCBIfam" id="TIGR04057">
    <property type="entry name" value="SusC_RagA_signa"/>
    <property type="match status" value="1"/>
</dbReference>
<evidence type="ECO:0000313" key="14">
    <source>
        <dbReference type="EMBL" id="MBT1688961.1"/>
    </source>
</evidence>
<dbReference type="PANTHER" id="PTHR30069">
    <property type="entry name" value="TONB-DEPENDENT OUTER MEMBRANE RECEPTOR"/>
    <property type="match status" value="1"/>
</dbReference>
<dbReference type="InterPro" id="IPR023996">
    <property type="entry name" value="TonB-dep_OMP_SusC/RagA"/>
</dbReference>
<dbReference type="InterPro" id="IPR012910">
    <property type="entry name" value="Plug_dom"/>
</dbReference>
<comment type="similarity">
    <text evidence="10 11">Belongs to the TonB-dependent receptor family.</text>
</comment>
<accession>A0AAP2DD43</accession>
<dbReference type="Gene3D" id="2.60.40.1120">
    <property type="entry name" value="Carboxypeptidase-like, regulatory domain"/>
    <property type="match status" value="1"/>
</dbReference>
<dbReference type="GO" id="GO:0015344">
    <property type="term" value="F:siderophore uptake transmembrane transporter activity"/>
    <property type="evidence" value="ECO:0007669"/>
    <property type="project" value="TreeGrafter"/>
</dbReference>
<comment type="caution">
    <text evidence="14">The sequence shown here is derived from an EMBL/GenBank/DDBJ whole genome shotgun (WGS) entry which is preliminary data.</text>
</comment>
<evidence type="ECO:0000259" key="13">
    <source>
        <dbReference type="Pfam" id="PF07715"/>
    </source>
</evidence>
<evidence type="ECO:0000256" key="2">
    <source>
        <dbReference type="ARBA" id="ARBA00022448"/>
    </source>
</evidence>
<dbReference type="InterPro" id="IPR023997">
    <property type="entry name" value="TonB-dep_OMP_SusC/RagA_CS"/>
</dbReference>
<evidence type="ECO:0000259" key="12">
    <source>
        <dbReference type="Pfam" id="PF00593"/>
    </source>
</evidence>
<dbReference type="FunFam" id="2.170.130.10:FF:000003">
    <property type="entry name" value="SusC/RagA family TonB-linked outer membrane protein"/>
    <property type="match status" value="1"/>
</dbReference>
<dbReference type="SUPFAM" id="SSF56935">
    <property type="entry name" value="Porins"/>
    <property type="match status" value="1"/>
</dbReference>
<dbReference type="Pfam" id="PF07715">
    <property type="entry name" value="Plug"/>
    <property type="match status" value="1"/>
</dbReference>
<dbReference type="PROSITE" id="PS52016">
    <property type="entry name" value="TONB_DEPENDENT_REC_3"/>
    <property type="match status" value="1"/>
</dbReference>
<evidence type="ECO:0000256" key="10">
    <source>
        <dbReference type="PROSITE-ProRule" id="PRU01360"/>
    </source>
</evidence>
<dbReference type="GO" id="GO:0009279">
    <property type="term" value="C:cell outer membrane"/>
    <property type="evidence" value="ECO:0007669"/>
    <property type="project" value="UniProtKB-SubCell"/>
</dbReference>
<keyword evidence="6 11" id="KW-0798">TonB box</keyword>
<evidence type="ECO:0000256" key="9">
    <source>
        <dbReference type="ARBA" id="ARBA00023237"/>
    </source>
</evidence>
<keyword evidence="9 10" id="KW-0998">Cell outer membrane</keyword>
<protein>
    <submittedName>
        <fullName evidence="14">TonB-dependent receptor</fullName>
    </submittedName>
</protein>
<dbReference type="PANTHER" id="PTHR30069:SF29">
    <property type="entry name" value="HEMOGLOBIN AND HEMOGLOBIN-HAPTOGLOBIN-BINDING PROTEIN 1-RELATED"/>
    <property type="match status" value="1"/>
</dbReference>
<keyword evidence="15" id="KW-1185">Reference proteome</keyword>
<evidence type="ECO:0000256" key="6">
    <source>
        <dbReference type="ARBA" id="ARBA00023077"/>
    </source>
</evidence>
<keyword evidence="3 10" id="KW-1134">Transmembrane beta strand</keyword>
<evidence type="ECO:0000256" key="5">
    <source>
        <dbReference type="ARBA" id="ARBA00022729"/>
    </source>
</evidence>
<keyword evidence="5" id="KW-0732">Signal</keyword>
<evidence type="ECO:0000256" key="7">
    <source>
        <dbReference type="ARBA" id="ARBA00023136"/>
    </source>
</evidence>
<dbReference type="EMBL" id="JAHESC010000033">
    <property type="protein sequence ID" value="MBT1688961.1"/>
    <property type="molecule type" value="Genomic_DNA"/>
</dbReference>
<evidence type="ECO:0000256" key="11">
    <source>
        <dbReference type="RuleBase" id="RU003357"/>
    </source>
</evidence>
<proteinExistence type="inferred from homology"/>
<dbReference type="Pfam" id="PF13715">
    <property type="entry name" value="CarbopepD_reg_2"/>
    <property type="match status" value="1"/>
</dbReference>
<keyword evidence="7 10" id="KW-0472">Membrane</keyword>
<feature type="domain" description="TonB-dependent receptor-like beta-barrel" evidence="12">
    <location>
        <begin position="383"/>
        <end position="830"/>
    </location>
</feature>
<dbReference type="Pfam" id="PF00593">
    <property type="entry name" value="TonB_dep_Rec_b-barrel"/>
    <property type="match status" value="1"/>
</dbReference>
<feature type="domain" description="TonB-dependent receptor plug" evidence="13">
    <location>
        <begin position="104"/>
        <end position="204"/>
    </location>
</feature>
<dbReference type="Gene3D" id="2.170.130.10">
    <property type="entry name" value="TonB-dependent receptor, plug domain"/>
    <property type="match status" value="1"/>
</dbReference>
<keyword evidence="4 10" id="KW-0812">Transmembrane</keyword>
<keyword evidence="8 14" id="KW-0675">Receptor</keyword>
<comment type="subcellular location">
    <subcellularLocation>
        <location evidence="1 10">Cell outer membrane</location>
        <topology evidence="1 10">Multi-pass membrane protein</topology>
    </subcellularLocation>
</comment>
<dbReference type="InterPro" id="IPR000531">
    <property type="entry name" value="Beta-barrel_TonB"/>
</dbReference>
<dbReference type="GO" id="GO:0044718">
    <property type="term" value="P:siderophore transmembrane transport"/>
    <property type="evidence" value="ECO:0007669"/>
    <property type="project" value="TreeGrafter"/>
</dbReference>
<dbReference type="InterPro" id="IPR036942">
    <property type="entry name" value="Beta-barrel_TonB_sf"/>
</dbReference>
<dbReference type="Proteomes" id="UP001319180">
    <property type="component" value="Unassembled WGS sequence"/>
</dbReference>
<keyword evidence="2 10" id="KW-0813">Transport</keyword>
<organism evidence="14 15">
    <name type="scientific">Dawidia soli</name>
    <dbReference type="NCBI Taxonomy" id="2782352"/>
    <lineage>
        <taxon>Bacteria</taxon>
        <taxon>Pseudomonadati</taxon>
        <taxon>Bacteroidota</taxon>
        <taxon>Cytophagia</taxon>
        <taxon>Cytophagales</taxon>
        <taxon>Chryseotaleaceae</taxon>
        <taxon>Dawidia</taxon>
    </lineage>
</organism>
<evidence type="ECO:0000256" key="1">
    <source>
        <dbReference type="ARBA" id="ARBA00004571"/>
    </source>
</evidence>
<dbReference type="InterPro" id="IPR037066">
    <property type="entry name" value="Plug_dom_sf"/>
</dbReference>
<evidence type="ECO:0000313" key="15">
    <source>
        <dbReference type="Proteomes" id="UP001319180"/>
    </source>
</evidence>
<evidence type="ECO:0000256" key="3">
    <source>
        <dbReference type="ARBA" id="ARBA00022452"/>
    </source>
</evidence>
<reference evidence="14 15" key="1">
    <citation type="submission" date="2021-05" db="EMBL/GenBank/DDBJ databases">
        <title>A Polyphasic approach of four new species of the genus Ohtaekwangia: Ohtaekwangia histidinii sp. nov., Ohtaekwangia cretensis sp. nov., Ohtaekwangia indiensis sp. nov., Ohtaekwangia reichenbachii sp. nov. from diverse environment.</title>
        <authorList>
            <person name="Octaviana S."/>
        </authorList>
    </citation>
    <scope>NUCLEOTIDE SEQUENCE [LARGE SCALE GENOMIC DNA]</scope>
    <source>
        <strain evidence="14 15">PWU37</strain>
    </source>
</reference>